<name>A0A9Q1BRF6_HOLLE</name>
<dbReference type="InterPro" id="IPR036179">
    <property type="entry name" value="Ig-like_dom_sf"/>
</dbReference>
<evidence type="ECO:0000256" key="1">
    <source>
        <dbReference type="SAM" id="Phobius"/>
    </source>
</evidence>
<organism evidence="3 4">
    <name type="scientific">Holothuria leucospilota</name>
    <name type="common">Black long sea cucumber</name>
    <name type="synonym">Mertensiothuria leucospilota</name>
    <dbReference type="NCBI Taxonomy" id="206669"/>
    <lineage>
        <taxon>Eukaryota</taxon>
        <taxon>Metazoa</taxon>
        <taxon>Echinodermata</taxon>
        <taxon>Eleutherozoa</taxon>
        <taxon>Echinozoa</taxon>
        <taxon>Holothuroidea</taxon>
        <taxon>Aspidochirotacea</taxon>
        <taxon>Aspidochirotida</taxon>
        <taxon>Holothuriidae</taxon>
        <taxon>Holothuria</taxon>
    </lineage>
</organism>
<evidence type="ECO:0000313" key="4">
    <source>
        <dbReference type="Proteomes" id="UP001152320"/>
    </source>
</evidence>
<keyword evidence="1" id="KW-0812">Transmembrane</keyword>
<dbReference type="Proteomes" id="UP001152320">
    <property type="component" value="Chromosome 12"/>
</dbReference>
<keyword evidence="1" id="KW-1133">Transmembrane helix</keyword>
<reference evidence="3" key="1">
    <citation type="submission" date="2021-10" db="EMBL/GenBank/DDBJ databases">
        <title>Tropical sea cucumber genome reveals ecological adaptation and Cuvierian tubules defense mechanism.</title>
        <authorList>
            <person name="Chen T."/>
        </authorList>
    </citation>
    <scope>NUCLEOTIDE SEQUENCE</scope>
    <source>
        <strain evidence="3">Nanhai2018</strain>
        <tissue evidence="3">Muscle</tissue>
    </source>
</reference>
<protein>
    <submittedName>
        <fullName evidence="3">Uncharacterized protein</fullName>
    </submittedName>
</protein>
<dbReference type="EMBL" id="JAIZAY010000012">
    <property type="protein sequence ID" value="KAJ8031436.1"/>
    <property type="molecule type" value="Genomic_DNA"/>
</dbReference>
<feature type="signal peptide" evidence="2">
    <location>
        <begin position="1"/>
        <end position="20"/>
    </location>
</feature>
<dbReference type="InterPro" id="IPR013783">
    <property type="entry name" value="Ig-like_fold"/>
</dbReference>
<evidence type="ECO:0000256" key="2">
    <source>
        <dbReference type="SAM" id="SignalP"/>
    </source>
</evidence>
<evidence type="ECO:0000313" key="3">
    <source>
        <dbReference type="EMBL" id="KAJ8031436.1"/>
    </source>
</evidence>
<proteinExistence type="predicted"/>
<feature type="transmembrane region" description="Helical" evidence="1">
    <location>
        <begin position="348"/>
        <end position="372"/>
    </location>
</feature>
<keyword evidence="4" id="KW-1185">Reference proteome</keyword>
<keyword evidence="1" id="KW-0472">Membrane</keyword>
<dbReference type="AlphaFoldDB" id="A0A9Q1BRF6"/>
<feature type="chain" id="PRO_5040390680" evidence="2">
    <location>
        <begin position="21"/>
        <end position="554"/>
    </location>
</feature>
<accession>A0A9Q1BRF6</accession>
<gene>
    <name evidence="3" type="ORF">HOLleu_24624</name>
</gene>
<keyword evidence="2" id="KW-0732">Signal</keyword>
<dbReference type="SUPFAM" id="SSF48726">
    <property type="entry name" value="Immunoglobulin"/>
    <property type="match status" value="1"/>
</dbReference>
<sequence length="554" mass="63129">MDIRLLLSLTIMWSFTIVYCRNLCASSSQNVENIRGLYQQNVDLECNISQNCDRVFWKRSRKGGKSEDISEKCTNCDYKVTNHEVNGTSVLHIYNISDNVEGVYTCHCQWMIPNSKILTNAIRRCYNLTLYSLECGMNTNLNRKRTLTFNGNHLDHTLETLDANINDVLTITCLNDGKKQTNCSELEHPFYDIPLRSSDTWCHFGCMITESNATCEVNIILNVTEELFLPSSTLMDTYSKSLIPSSYETPDSSTNAYQGIYTTEEFLTDFLSSSEPYTTNILTTSLELENLSSTIPLYGGAEQSTNTQLKTSFEHLTTNTLIPISEEHSKEENKLNNALDQIIFQNKLLVTCVISVIFMLSIITLQCVYITVTGRPCFRMCSHKDEWINPIYGSSVNDRATPCATPCATPYATPCATPYAETEIPGMRMCGVTRHDQSLPCLDVVSIQERRQFHSLGSLNITENKEPSWFKEKYKHNRAGSERDDGLVSNENKFLFKKVDSKIDWNENIFDLDRDNVSSDVLEGNFHPNNRVKVRKERLTSLHIYEDANIYETP</sequence>
<comment type="caution">
    <text evidence="3">The sequence shown here is derived from an EMBL/GenBank/DDBJ whole genome shotgun (WGS) entry which is preliminary data.</text>
</comment>
<dbReference type="Gene3D" id="2.60.40.10">
    <property type="entry name" value="Immunoglobulins"/>
    <property type="match status" value="1"/>
</dbReference>